<comment type="caution">
    <text evidence="11">The sequence shown here is derived from an EMBL/GenBank/DDBJ whole genome shotgun (WGS) entry which is preliminary data.</text>
</comment>
<keyword evidence="12" id="KW-1185">Reference proteome</keyword>
<comment type="similarity">
    <text evidence="2">Belongs to the GSP J family.</text>
</comment>
<evidence type="ECO:0000313" key="12">
    <source>
        <dbReference type="Proteomes" id="UP001589906"/>
    </source>
</evidence>
<sequence>MRLRTGFTLVEVLIALVIFGLLAVAAVALLNLSLSNREVVREATEAGADFQRMRQLIRADLGQAADRSVATGPGAGPALAGGQGEVLLLLTRTGWSNPEAAPRASLQRVAYVVTDGRLERRVWRGVDVAEPPLAQVLLEDARDVRIAFVASGRTYPSWPAGEPRALPDAVTLELTAPRFGRTTQWFLVGGGPG</sequence>
<keyword evidence="8 10" id="KW-1133">Transmembrane helix</keyword>
<evidence type="ECO:0000256" key="8">
    <source>
        <dbReference type="ARBA" id="ARBA00022989"/>
    </source>
</evidence>
<dbReference type="NCBIfam" id="TIGR01711">
    <property type="entry name" value="gspJ"/>
    <property type="match status" value="1"/>
</dbReference>
<dbReference type="PANTHER" id="PTHR39583">
    <property type="entry name" value="TYPE II SECRETION SYSTEM PROTEIN J-RELATED"/>
    <property type="match status" value="1"/>
</dbReference>
<dbReference type="PANTHER" id="PTHR39583:SF2">
    <property type="entry name" value="TYPE II SECRETION SYSTEM PROTEIN J"/>
    <property type="match status" value="1"/>
</dbReference>
<dbReference type="RefSeq" id="WP_376836900.1">
    <property type="nucleotide sequence ID" value="NZ_JBHLSW010000015.1"/>
</dbReference>
<organism evidence="11 12">
    <name type="scientific">Brevundimonas balnearis</name>
    <dbReference type="NCBI Taxonomy" id="1572858"/>
    <lineage>
        <taxon>Bacteria</taxon>
        <taxon>Pseudomonadati</taxon>
        <taxon>Pseudomonadota</taxon>
        <taxon>Alphaproteobacteria</taxon>
        <taxon>Caulobacterales</taxon>
        <taxon>Caulobacteraceae</taxon>
        <taxon>Brevundimonas</taxon>
    </lineage>
</organism>
<keyword evidence="4" id="KW-1003">Cell membrane</keyword>
<evidence type="ECO:0000256" key="3">
    <source>
        <dbReference type="ARBA" id="ARBA00021539"/>
    </source>
</evidence>
<proteinExistence type="inferred from homology"/>
<dbReference type="PROSITE" id="PS00409">
    <property type="entry name" value="PROKAR_NTER_METHYL"/>
    <property type="match status" value="1"/>
</dbReference>
<protein>
    <recommendedName>
        <fullName evidence="3">Type II secretion system protein J</fullName>
    </recommendedName>
</protein>
<evidence type="ECO:0000256" key="2">
    <source>
        <dbReference type="ARBA" id="ARBA00011084"/>
    </source>
</evidence>
<dbReference type="InterPro" id="IPR045584">
    <property type="entry name" value="Pilin-like"/>
</dbReference>
<accession>A0ABV6R5B3</accession>
<evidence type="ECO:0000256" key="7">
    <source>
        <dbReference type="ARBA" id="ARBA00022692"/>
    </source>
</evidence>
<dbReference type="SUPFAM" id="SSF54523">
    <property type="entry name" value="Pili subunits"/>
    <property type="match status" value="1"/>
</dbReference>
<dbReference type="NCBIfam" id="TIGR02532">
    <property type="entry name" value="IV_pilin_GFxxxE"/>
    <property type="match status" value="1"/>
</dbReference>
<evidence type="ECO:0000256" key="4">
    <source>
        <dbReference type="ARBA" id="ARBA00022475"/>
    </source>
</evidence>
<dbReference type="EMBL" id="JBHLSW010000015">
    <property type="protein sequence ID" value="MFC0634821.1"/>
    <property type="molecule type" value="Genomic_DNA"/>
</dbReference>
<dbReference type="InterPro" id="IPR051621">
    <property type="entry name" value="T2SS_protein_J"/>
</dbReference>
<feature type="transmembrane region" description="Helical" evidence="10">
    <location>
        <begin position="12"/>
        <end position="32"/>
    </location>
</feature>
<keyword evidence="5" id="KW-0488">Methylation</keyword>
<evidence type="ECO:0000256" key="6">
    <source>
        <dbReference type="ARBA" id="ARBA00022519"/>
    </source>
</evidence>
<dbReference type="Gene3D" id="3.10.610.10">
    <property type="entry name" value="GSPII I/J protein-like"/>
    <property type="match status" value="1"/>
</dbReference>
<dbReference type="Pfam" id="PF07963">
    <property type="entry name" value="N_methyl"/>
    <property type="match status" value="1"/>
</dbReference>
<keyword evidence="7 10" id="KW-0812">Transmembrane</keyword>
<keyword evidence="6" id="KW-0997">Cell inner membrane</keyword>
<dbReference type="InterPro" id="IPR012902">
    <property type="entry name" value="N_methyl_site"/>
</dbReference>
<name>A0ABV6R5B3_9CAUL</name>
<gene>
    <name evidence="11" type="primary">gspJ</name>
    <name evidence="11" type="ORF">ACFFGE_13150</name>
</gene>
<dbReference type="InterPro" id="IPR010055">
    <property type="entry name" value="T2SS_protein-GspJ"/>
</dbReference>
<reference evidence="11 12" key="1">
    <citation type="submission" date="2024-09" db="EMBL/GenBank/DDBJ databases">
        <authorList>
            <person name="Sun Q."/>
            <person name="Mori K."/>
        </authorList>
    </citation>
    <scope>NUCLEOTIDE SEQUENCE [LARGE SCALE GENOMIC DNA]</scope>
    <source>
        <strain evidence="11 12">NCAIM B.02621</strain>
    </source>
</reference>
<evidence type="ECO:0000256" key="1">
    <source>
        <dbReference type="ARBA" id="ARBA00004377"/>
    </source>
</evidence>
<keyword evidence="9 10" id="KW-0472">Membrane</keyword>
<evidence type="ECO:0000313" key="11">
    <source>
        <dbReference type="EMBL" id="MFC0634821.1"/>
    </source>
</evidence>
<dbReference type="Proteomes" id="UP001589906">
    <property type="component" value="Unassembled WGS sequence"/>
</dbReference>
<evidence type="ECO:0000256" key="9">
    <source>
        <dbReference type="ARBA" id="ARBA00023136"/>
    </source>
</evidence>
<comment type="subcellular location">
    <subcellularLocation>
        <location evidence="1">Cell inner membrane</location>
        <topology evidence="1">Single-pass membrane protein</topology>
    </subcellularLocation>
</comment>
<evidence type="ECO:0000256" key="10">
    <source>
        <dbReference type="SAM" id="Phobius"/>
    </source>
</evidence>
<evidence type="ECO:0000256" key="5">
    <source>
        <dbReference type="ARBA" id="ARBA00022481"/>
    </source>
</evidence>
<dbReference type="Pfam" id="PF11612">
    <property type="entry name" value="T2SSJ"/>
    <property type="match status" value="1"/>
</dbReference>